<keyword evidence="6" id="KW-0238">DNA-binding</keyword>
<comment type="similarity">
    <text evidence="2">Belongs to the MGM101 family.</text>
</comment>
<keyword evidence="9" id="KW-1135">Mitochondrion nucleoid</keyword>
<feature type="region of interest" description="Disordered" evidence="10">
    <location>
        <begin position="52"/>
        <end position="126"/>
    </location>
</feature>
<keyword evidence="5" id="KW-0809">Transit peptide</keyword>
<dbReference type="Proteomes" id="UP000799779">
    <property type="component" value="Unassembled WGS sequence"/>
</dbReference>
<dbReference type="OrthoDB" id="17164at2759"/>
<evidence type="ECO:0000256" key="9">
    <source>
        <dbReference type="ARBA" id="ARBA00023271"/>
    </source>
</evidence>
<evidence type="ECO:0000256" key="2">
    <source>
        <dbReference type="ARBA" id="ARBA00007053"/>
    </source>
</evidence>
<evidence type="ECO:0000313" key="12">
    <source>
        <dbReference type="Proteomes" id="UP000799779"/>
    </source>
</evidence>
<accession>A0A6A5X2A9</accession>
<keyword evidence="12" id="KW-1185">Reference proteome</keyword>
<keyword evidence="4" id="KW-0227">DNA damage</keyword>
<dbReference type="AlphaFoldDB" id="A0A6A5X2A9"/>
<dbReference type="GO" id="GO:0036297">
    <property type="term" value="P:interstrand cross-link repair"/>
    <property type="evidence" value="ECO:0007669"/>
    <property type="project" value="TreeGrafter"/>
</dbReference>
<evidence type="ECO:0000256" key="7">
    <source>
        <dbReference type="ARBA" id="ARBA00023128"/>
    </source>
</evidence>
<dbReference type="EMBL" id="ML977558">
    <property type="protein sequence ID" value="KAF2006835.1"/>
    <property type="molecule type" value="Genomic_DNA"/>
</dbReference>
<evidence type="ECO:0000256" key="4">
    <source>
        <dbReference type="ARBA" id="ARBA00022763"/>
    </source>
</evidence>
<keyword evidence="8" id="KW-0234">DNA repair</keyword>
<dbReference type="Pfam" id="PF06420">
    <property type="entry name" value="Mgm101p"/>
    <property type="match status" value="2"/>
</dbReference>
<dbReference type="PANTHER" id="PTHR31404">
    <property type="entry name" value="MITOCHONDRIAL GENOME MAINTENANCE PROTEIN MGM101"/>
    <property type="match status" value="1"/>
</dbReference>
<evidence type="ECO:0000256" key="8">
    <source>
        <dbReference type="ARBA" id="ARBA00023204"/>
    </source>
</evidence>
<reference evidence="11" key="1">
    <citation type="journal article" date="2020" name="Stud. Mycol.">
        <title>101 Dothideomycetes genomes: a test case for predicting lifestyles and emergence of pathogens.</title>
        <authorList>
            <person name="Haridas S."/>
            <person name="Albert R."/>
            <person name="Binder M."/>
            <person name="Bloem J."/>
            <person name="Labutti K."/>
            <person name="Salamov A."/>
            <person name="Andreopoulos B."/>
            <person name="Baker S."/>
            <person name="Barry K."/>
            <person name="Bills G."/>
            <person name="Bluhm B."/>
            <person name="Cannon C."/>
            <person name="Castanera R."/>
            <person name="Culley D."/>
            <person name="Daum C."/>
            <person name="Ezra D."/>
            <person name="Gonzalez J."/>
            <person name="Henrissat B."/>
            <person name="Kuo A."/>
            <person name="Liang C."/>
            <person name="Lipzen A."/>
            <person name="Lutzoni F."/>
            <person name="Magnuson J."/>
            <person name="Mondo S."/>
            <person name="Nolan M."/>
            <person name="Ohm R."/>
            <person name="Pangilinan J."/>
            <person name="Park H.-J."/>
            <person name="Ramirez L."/>
            <person name="Alfaro M."/>
            <person name="Sun H."/>
            <person name="Tritt A."/>
            <person name="Yoshinaga Y."/>
            <person name="Zwiers L.-H."/>
            <person name="Turgeon B."/>
            <person name="Goodwin S."/>
            <person name="Spatafora J."/>
            <person name="Crous P."/>
            <person name="Grigoriev I."/>
        </authorList>
    </citation>
    <scope>NUCLEOTIDE SEQUENCE</scope>
    <source>
        <strain evidence="11">CBS 123094</strain>
    </source>
</reference>
<evidence type="ECO:0000256" key="3">
    <source>
        <dbReference type="ARBA" id="ARBA00013628"/>
    </source>
</evidence>
<dbReference type="InterPro" id="IPR009446">
    <property type="entry name" value="Mgm101"/>
</dbReference>
<dbReference type="GO" id="GO:0000262">
    <property type="term" value="C:mitochondrial chromosome"/>
    <property type="evidence" value="ECO:0007669"/>
    <property type="project" value="InterPro"/>
</dbReference>
<dbReference type="GO" id="GO:0000725">
    <property type="term" value="P:recombinational repair"/>
    <property type="evidence" value="ECO:0007669"/>
    <property type="project" value="TreeGrafter"/>
</dbReference>
<sequence length="346" mass="37557">MATHTSRRGLSLLLSTSSSRGAPSSYRIRHFTSTPLSSAFASSPTYRAATTTAAKPAASTTAKPATSTTAKPAATTTSSSSSSPTTAAKPATSTSNYPTPHPPSPPQRTITPSFPAKDPPTPTTRSLAAETAIKGHRTLTSGLSDHPPEIEGMPAIDWTRSFHGLAGGAFTPEQQEILLSPIAADDVEVKPDGLLYLPEIKYRRILNRTFGPGGWGLAPRGETIVTARLVTREYGLVVQGRYVYPGPLVSKLQFLIRWKLVAIARGEQQYFDPDGIPTATEGCKSNALMRCCKDLGIASELWDPRFIRKFTVDMTKEVWVEHVTTKKKKKIVLRKDDSVRYPFKES</sequence>
<feature type="compositionally biased region" description="Low complexity" evidence="10">
    <location>
        <begin position="52"/>
        <end position="98"/>
    </location>
</feature>
<evidence type="ECO:0000256" key="10">
    <source>
        <dbReference type="SAM" id="MobiDB-lite"/>
    </source>
</evidence>
<protein>
    <recommendedName>
        <fullName evidence="3">Mitochondrial genome maintenance protein MGM101</fullName>
    </recommendedName>
</protein>
<name>A0A6A5X2A9_9PLEO</name>
<gene>
    <name evidence="11" type="ORF">P154DRAFT_454556</name>
</gene>
<keyword evidence="7" id="KW-0496">Mitochondrion</keyword>
<evidence type="ECO:0000256" key="1">
    <source>
        <dbReference type="ARBA" id="ARBA00004436"/>
    </source>
</evidence>
<feature type="compositionally biased region" description="Low complexity" evidence="10">
    <location>
        <begin position="8"/>
        <end position="21"/>
    </location>
</feature>
<feature type="region of interest" description="Disordered" evidence="10">
    <location>
        <begin position="1"/>
        <end position="26"/>
    </location>
</feature>
<evidence type="ECO:0000256" key="6">
    <source>
        <dbReference type="ARBA" id="ARBA00023125"/>
    </source>
</evidence>
<dbReference type="PANTHER" id="PTHR31404:SF0">
    <property type="entry name" value="MITOCHONDRIAL GENOME MAINTENANCE PROTEIN MGM101"/>
    <property type="match status" value="1"/>
</dbReference>
<proteinExistence type="inferred from homology"/>
<comment type="subcellular location">
    <subcellularLocation>
        <location evidence="1">Mitochondrion matrix</location>
        <location evidence="1">Mitochondrion nucleoid</location>
    </subcellularLocation>
</comment>
<evidence type="ECO:0000313" key="11">
    <source>
        <dbReference type="EMBL" id="KAF2006835.1"/>
    </source>
</evidence>
<dbReference type="GO" id="GO:0003697">
    <property type="term" value="F:single-stranded DNA binding"/>
    <property type="evidence" value="ECO:0007669"/>
    <property type="project" value="InterPro"/>
</dbReference>
<evidence type="ECO:0000256" key="5">
    <source>
        <dbReference type="ARBA" id="ARBA00022946"/>
    </source>
</evidence>
<organism evidence="11 12">
    <name type="scientific">Amniculicola lignicola CBS 123094</name>
    <dbReference type="NCBI Taxonomy" id="1392246"/>
    <lineage>
        <taxon>Eukaryota</taxon>
        <taxon>Fungi</taxon>
        <taxon>Dikarya</taxon>
        <taxon>Ascomycota</taxon>
        <taxon>Pezizomycotina</taxon>
        <taxon>Dothideomycetes</taxon>
        <taxon>Pleosporomycetidae</taxon>
        <taxon>Pleosporales</taxon>
        <taxon>Amniculicolaceae</taxon>
        <taxon>Amniculicola</taxon>
    </lineage>
</organism>